<evidence type="ECO:0000259" key="1">
    <source>
        <dbReference type="Pfam" id="PF01796"/>
    </source>
</evidence>
<proteinExistence type="predicted"/>
<dbReference type="Proteomes" id="UP000314616">
    <property type="component" value="Chromosome"/>
</dbReference>
<dbReference type="Pfam" id="PF12172">
    <property type="entry name" value="zf-ChsH2"/>
    <property type="match status" value="1"/>
</dbReference>
<dbReference type="InterPro" id="IPR022002">
    <property type="entry name" value="ChsH2_Znr"/>
</dbReference>
<dbReference type="EMBL" id="CP040915">
    <property type="protein sequence ID" value="QDC25633.1"/>
    <property type="molecule type" value="Genomic_DNA"/>
</dbReference>
<accession>A0A5B8C4X5</accession>
<dbReference type="PANTHER" id="PTHR34075:SF5">
    <property type="entry name" value="BLR3430 PROTEIN"/>
    <property type="match status" value="1"/>
</dbReference>
<evidence type="ECO:0008006" key="5">
    <source>
        <dbReference type="Google" id="ProtNLM"/>
    </source>
</evidence>
<evidence type="ECO:0000259" key="2">
    <source>
        <dbReference type="Pfam" id="PF12172"/>
    </source>
</evidence>
<dbReference type="SUPFAM" id="SSF50249">
    <property type="entry name" value="Nucleic acid-binding proteins"/>
    <property type="match status" value="1"/>
</dbReference>
<dbReference type="InterPro" id="IPR052513">
    <property type="entry name" value="Thioester_dehydratase-like"/>
</dbReference>
<dbReference type="RefSeq" id="WP_139929883.1">
    <property type="nucleotide sequence ID" value="NZ_CP040915.1"/>
</dbReference>
<dbReference type="KEGG" id="gyu:FE374_14365"/>
<dbReference type="AlphaFoldDB" id="A0A5B8C4X5"/>
<feature type="domain" description="ChsH2 C-terminal OB-fold" evidence="1">
    <location>
        <begin position="57"/>
        <end position="122"/>
    </location>
</feature>
<sequence>MDKTIPFPAPTPTPISQPFWDGAAEQELRFQRCRSCESAIFPPRAHCPRCWHADLTWEVSGGRGRLASRAVVHKPGHPAFAALAPFALALVDLDEGFRMLTRLVGPGADELPVEAPVQVRWEPQGDVTLPLFGTDDGELS</sequence>
<organism evidence="3 4">
    <name type="scientific">Georgenia yuyongxinii</name>
    <dbReference type="NCBI Taxonomy" id="2589797"/>
    <lineage>
        <taxon>Bacteria</taxon>
        <taxon>Bacillati</taxon>
        <taxon>Actinomycetota</taxon>
        <taxon>Actinomycetes</taxon>
        <taxon>Micrococcales</taxon>
        <taxon>Bogoriellaceae</taxon>
        <taxon>Georgenia</taxon>
    </lineage>
</organism>
<gene>
    <name evidence="3" type="ORF">FE374_14365</name>
</gene>
<evidence type="ECO:0000313" key="3">
    <source>
        <dbReference type="EMBL" id="QDC25633.1"/>
    </source>
</evidence>
<dbReference type="OrthoDB" id="7470921at2"/>
<dbReference type="Pfam" id="PF01796">
    <property type="entry name" value="OB_ChsH2_C"/>
    <property type="match status" value="1"/>
</dbReference>
<dbReference type="InterPro" id="IPR002878">
    <property type="entry name" value="ChsH2_C"/>
</dbReference>
<dbReference type="Gene3D" id="6.10.30.10">
    <property type="match status" value="1"/>
</dbReference>
<dbReference type="InterPro" id="IPR012340">
    <property type="entry name" value="NA-bd_OB-fold"/>
</dbReference>
<protein>
    <recommendedName>
        <fullName evidence="5">DNA-binding protein</fullName>
    </recommendedName>
</protein>
<feature type="domain" description="ChsH2 rubredoxin-like zinc ribbon" evidence="2">
    <location>
        <begin position="20"/>
        <end position="54"/>
    </location>
</feature>
<evidence type="ECO:0000313" key="4">
    <source>
        <dbReference type="Proteomes" id="UP000314616"/>
    </source>
</evidence>
<reference evidence="3 4" key="1">
    <citation type="submission" date="2019-05" db="EMBL/GenBank/DDBJ databases">
        <title>Georgenia *** sp. nov., and Georgenia *** sp. nov., isolated from the intestinal contents of plateau pika (Ochotona curzoniae) in the Qinghai-Tibet plateau of China.</title>
        <authorList>
            <person name="Tian Z."/>
        </authorList>
    </citation>
    <scope>NUCLEOTIDE SEQUENCE [LARGE SCALE GENOMIC DNA]</scope>
    <source>
        <strain evidence="3 4">Z443</strain>
    </source>
</reference>
<name>A0A5B8C4X5_9MICO</name>
<dbReference type="PANTHER" id="PTHR34075">
    <property type="entry name" value="BLR3430 PROTEIN"/>
    <property type="match status" value="1"/>
</dbReference>